<dbReference type="PANTHER" id="PTHR24300:SF403">
    <property type="entry name" value="CYTOCHROME P450 306A1"/>
    <property type="match status" value="1"/>
</dbReference>
<dbReference type="PANTHER" id="PTHR24300">
    <property type="entry name" value="CYTOCHROME P450 508A4-RELATED"/>
    <property type="match status" value="1"/>
</dbReference>
<dbReference type="PRINTS" id="PR00463">
    <property type="entry name" value="EP450I"/>
</dbReference>
<dbReference type="InterPro" id="IPR036396">
    <property type="entry name" value="Cyt_P450_sf"/>
</dbReference>
<keyword evidence="3" id="KW-0408">Iron</keyword>
<dbReference type="GO" id="GO:0008395">
    <property type="term" value="F:steroid hydroxylase activity"/>
    <property type="evidence" value="ECO:0007669"/>
    <property type="project" value="TreeGrafter"/>
</dbReference>
<evidence type="ECO:0000256" key="3">
    <source>
        <dbReference type="ARBA" id="ARBA00023004"/>
    </source>
</evidence>
<dbReference type="Gene3D" id="1.10.630.10">
    <property type="entry name" value="Cytochrome P450"/>
    <property type="match status" value="2"/>
</dbReference>
<gene>
    <name evidence="5" type="ORF">DPMN_097423</name>
</gene>
<dbReference type="GO" id="GO:0005737">
    <property type="term" value="C:cytoplasm"/>
    <property type="evidence" value="ECO:0007669"/>
    <property type="project" value="TreeGrafter"/>
</dbReference>
<comment type="similarity">
    <text evidence="1">Belongs to the cytochrome P450 family.</text>
</comment>
<dbReference type="GO" id="GO:0020037">
    <property type="term" value="F:heme binding"/>
    <property type="evidence" value="ECO:0007669"/>
    <property type="project" value="InterPro"/>
</dbReference>
<dbReference type="GO" id="GO:0005506">
    <property type="term" value="F:iron ion binding"/>
    <property type="evidence" value="ECO:0007669"/>
    <property type="project" value="InterPro"/>
</dbReference>
<dbReference type="GO" id="GO:0006805">
    <property type="term" value="P:xenobiotic metabolic process"/>
    <property type="evidence" value="ECO:0007669"/>
    <property type="project" value="TreeGrafter"/>
</dbReference>
<evidence type="ECO:0000313" key="6">
    <source>
        <dbReference type="Proteomes" id="UP000828390"/>
    </source>
</evidence>
<dbReference type="InterPro" id="IPR002401">
    <property type="entry name" value="Cyt_P450_E_grp-I"/>
</dbReference>
<keyword evidence="2" id="KW-0479">Metal-binding</keyword>
<evidence type="ECO:0008006" key="7">
    <source>
        <dbReference type="Google" id="ProtNLM"/>
    </source>
</evidence>
<dbReference type="Pfam" id="PF00067">
    <property type="entry name" value="p450"/>
    <property type="match status" value="1"/>
</dbReference>
<dbReference type="SUPFAM" id="SSF48264">
    <property type="entry name" value="Cytochrome P450"/>
    <property type="match status" value="1"/>
</dbReference>
<keyword evidence="6" id="KW-1185">Reference proteome</keyword>
<evidence type="ECO:0000256" key="1">
    <source>
        <dbReference type="ARBA" id="ARBA00010617"/>
    </source>
</evidence>
<dbReference type="AlphaFoldDB" id="A0A9D4R6C9"/>
<dbReference type="Proteomes" id="UP000828390">
    <property type="component" value="Unassembled WGS sequence"/>
</dbReference>
<comment type="caution">
    <text evidence="5">The sequence shown here is derived from an EMBL/GenBank/DDBJ whole genome shotgun (WGS) entry which is preliminary data.</text>
</comment>
<evidence type="ECO:0000256" key="4">
    <source>
        <dbReference type="SAM" id="Phobius"/>
    </source>
</evidence>
<accession>A0A9D4R6C9</accession>
<dbReference type="GO" id="GO:0016712">
    <property type="term" value="F:oxidoreductase activity, acting on paired donors, with incorporation or reduction of molecular oxygen, reduced flavin or flavoprotein as one donor, and incorporation of one atom of oxygen"/>
    <property type="evidence" value="ECO:0007669"/>
    <property type="project" value="TreeGrafter"/>
</dbReference>
<keyword evidence="4" id="KW-0812">Transmembrane</keyword>
<evidence type="ECO:0000256" key="2">
    <source>
        <dbReference type="ARBA" id="ARBA00022723"/>
    </source>
</evidence>
<evidence type="ECO:0000313" key="5">
    <source>
        <dbReference type="EMBL" id="KAH3854865.1"/>
    </source>
</evidence>
<proteinExistence type="inferred from homology"/>
<dbReference type="GO" id="GO:0006082">
    <property type="term" value="P:organic acid metabolic process"/>
    <property type="evidence" value="ECO:0007669"/>
    <property type="project" value="TreeGrafter"/>
</dbReference>
<dbReference type="EMBL" id="JAIWYP010000003">
    <property type="protein sequence ID" value="KAH3854865.1"/>
    <property type="molecule type" value="Genomic_DNA"/>
</dbReference>
<dbReference type="InterPro" id="IPR050182">
    <property type="entry name" value="Cytochrome_P450_fam2"/>
</dbReference>
<feature type="transmembrane region" description="Helical" evidence="4">
    <location>
        <begin position="47"/>
        <end position="67"/>
    </location>
</feature>
<reference evidence="5" key="2">
    <citation type="submission" date="2020-11" db="EMBL/GenBank/DDBJ databases">
        <authorList>
            <person name="McCartney M.A."/>
            <person name="Auch B."/>
            <person name="Kono T."/>
            <person name="Mallez S."/>
            <person name="Becker A."/>
            <person name="Gohl D.M."/>
            <person name="Silverstein K.A.T."/>
            <person name="Koren S."/>
            <person name="Bechman K.B."/>
            <person name="Herman A."/>
            <person name="Abrahante J.E."/>
            <person name="Garbe J."/>
        </authorList>
    </citation>
    <scope>NUCLEOTIDE SEQUENCE</scope>
    <source>
        <strain evidence="5">Duluth1</strain>
        <tissue evidence="5">Whole animal</tissue>
    </source>
</reference>
<protein>
    <recommendedName>
        <fullName evidence="7">Cytochrome P450</fullName>
    </recommendedName>
</protein>
<sequence>MYWSTRRHPGITPGPGRWPIIGNLGSLAGPDKLKVFRDLRFIYGDVFALYFGSELSVGFASVMFNILHGKRPERDDKRFHWYIDEIELGFQDFLRNQLRHYCFPWFDKLPGDLLRLKYNREKSVLTSEYFDEVVRQKEAVALHGSRDCLLDFFLSKDSPLARDEIWKCHHDLMAAGSETSAATTMHWMILLLALYPEVQAKLHAEITRKIGKELPAISGPFRNSIRGSSDTGNFADWKQRAFGLIL</sequence>
<reference evidence="5" key="1">
    <citation type="journal article" date="2019" name="bioRxiv">
        <title>The Genome of the Zebra Mussel, Dreissena polymorpha: A Resource for Invasive Species Research.</title>
        <authorList>
            <person name="McCartney M.A."/>
            <person name="Auch B."/>
            <person name="Kono T."/>
            <person name="Mallez S."/>
            <person name="Zhang Y."/>
            <person name="Obille A."/>
            <person name="Becker A."/>
            <person name="Abrahante J.E."/>
            <person name="Garbe J."/>
            <person name="Badalamenti J.P."/>
            <person name="Herman A."/>
            <person name="Mangelson H."/>
            <person name="Liachko I."/>
            <person name="Sullivan S."/>
            <person name="Sone E.D."/>
            <person name="Koren S."/>
            <person name="Silverstein K.A.T."/>
            <person name="Beckman K.B."/>
            <person name="Gohl D.M."/>
        </authorList>
    </citation>
    <scope>NUCLEOTIDE SEQUENCE</scope>
    <source>
        <strain evidence="5">Duluth1</strain>
        <tissue evidence="5">Whole animal</tissue>
    </source>
</reference>
<keyword evidence="4" id="KW-1133">Transmembrane helix</keyword>
<organism evidence="5 6">
    <name type="scientific">Dreissena polymorpha</name>
    <name type="common">Zebra mussel</name>
    <name type="synonym">Mytilus polymorpha</name>
    <dbReference type="NCBI Taxonomy" id="45954"/>
    <lineage>
        <taxon>Eukaryota</taxon>
        <taxon>Metazoa</taxon>
        <taxon>Spiralia</taxon>
        <taxon>Lophotrochozoa</taxon>
        <taxon>Mollusca</taxon>
        <taxon>Bivalvia</taxon>
        <taxon>Autobranchia</taxon>
        <taxon>Heteroconchia</taxon>
        <taxon>Euheterodonta</taxon>
        <taxon>Imparidentia</taxon>
        <taxon>Neoheterodontei</taxon>
        <taxon>Myida</taxon>
        <taxon>Dreissenoidea</taxon>
        <taxon>Dreissenidae</taxon>
        <taxon>Dreissena</taxon>
    </lineage>
</organism>
<name>A0A9D4R6C9_DREPO</name>
<dbReference type="InterPro" id="IPR001128">
    <property type="entry name" value="Cyt_P450"/>
</dbReference>
<keyword evidence="4" id="KW-0472">Membrane</keyword>